<organism evidence="12 13">
    <name type="scientific">Thermoproteus uzoniensis (strain 768-20)</name>
    <dbReference type="NCBI Taxonomy" id="999630"/>
    <lineage>
        <taxon>Archaea</taxon>
        <taxon>Thermoproteota</taxon>
        <taxon>Thermoprotei</taxon>
        <taxon>Thermoproteales</taxon>
        <taxon>Thermoproteaceae</taxon>
        <taxon>Thermoproteus</taxon>
    </lineage>
</organism>
<dbReference type="HAMAP" id="MF_00125">
    <property type="entry name" value="HisZ"/>
    <property type="match status" value="1"/>
</dbReference>
<dbReference type="PIRSF" id="PIRSF001549">
    <property type="entry name" value="His-tRNA_synth"/>
    <property type="match status" value="1"/>
</dbReference>
<dbReference type="AlphaFoldDB" id="F2L380"/>
<dbReference type="InterPro" id="IPR045864">
    <property type="entry name" value="aa-tRNA-synth_II/BPL/LPL"/>
</dbReference>
<dbReference type="PROSITE" id="PS50862">
    <property type="entry name" value="AA_TRNA_LIGASE_II"/>
    <property type="match status" value="1"/>
</dbReference>
<dbReference type="GeneID" id="10359988"/>
<evidence type="ECO:0000256" key="9">
    <source>
        <dbReference type="HAMAP-Rule" id="MF_00127"/>
    </source>
</evidence>
<keyword evidence="9" id="KW-0067">ATP-binding</keyword>
<dbReference type="Proteomes" id="UP000008138">
    <property type="component" value="Chromosome"/>
</dbReference>
<dbReference type="InterPro" id="IPR015807">
    <property type="entry name" value="His-tRNA-ligase"/>
</dbReference>
<gene>
    <name evidence="9" type="primary">hisS</name>
    <name evidence="12" type="ordered locus">TUZN_0443</name>
</gene>
<keyword evidence="13" id="KW-1185">Reference proteome</keyword>
<reference evidence="12 13" key="1">
    <citation type="journal article" date="2011" name="J. Bacteriol.">
        <title>Complete genome sequence of the thermoacidophilic crenarchaeon Thermoproteus uzoniensis 768-20.</title>
        <authorList>
            <person name="Mardanov A.V."/>
            <person name="Gumerov V.M."/>
            <person name="Beletsky A.V."/>
            <person name="Prokofeva M.I."/>
            <person name="Bonch-Osmolovskaya E.A."/>
            <person name="Ravin N.V."/>
            <person name="Skryabin K.G."/>
        </authorList>
    </citation>
    <scope>NUCLEOTIDE SEQUENCE [LARGE SCALE GENOMIC DNA]</scope>
    <source>
        <strain evidence="12 13">768-20</strain>
    </source>
</reference>
<evidence type="ECO:0000256" key="7">
    <source>
        <dbReference type="ARBA" id="ARBA00023146"/>
    </source>
</evidence>
<reference key="2">
    <citation type="submission" date="2011-03" db="EMBL/GenBank/DDBJ databases">
        <title>Complete genome sequence of the thermoacidophilic crenarchaeon Thermoproteus uzoniensis 768-20.</title>
        <authorList>
            <person name="Mardanov A.V."/>
            <person name="Gumerov V.M."/>
            <person name="Beletsky A.V."/>
            <person name="Prokofeva M.I."/>
            <person name="Bonch-Osmolovskaya E.A."/>
            <person name="Ravin N.V."/>
            <person name="Skryabin K.G."/>
        </authorList>
    </citation>
    <scope>NUCLEOTIDE SEQUENCE</scope>
    <source>
        <strain>768-20</strain>
    </source>
</reference>
<dbReference type="PANTHER" id="PTHR43707:SF1">
    <property type="entry name" value="HISTIDINE--TRNA LIGASE, MITOCHONDRIAL-RELATED"/>
    <property type="match status" value="1"/>
</dbReference>
<keyword evidence="4 9" id="KW-0436">Ligase</keyword>
<dbReference type="EC" id="6.1.1.21" evidence="9"/>
<dbReference type="GO" id="GO:0005737">
    <property type="term" value="C:cytoplasm"/>
    <property type="evidence" value="ECO:0007669"/>
    <property type="project" value="UniProtKB-SubCell"/>
</dbReference>
<evidence type="ECO:0000256" key="4">
    <source>
        <dbReference type="ARBA" id="ARBA00022598"/>
    </source>
</evidence>
<proteinExistence type="inferred from homology"/>
<evidence type="ECO:0000256" key="5">
    <source>
        <dbReference type="ARBA" id="ARBA00022741"/>
    </source>
</evidence>
<dbReference type="Gene3D" id="3.40.50.800">
    <property type="entry name" value="Anticodon-binding domain"/>
    <property type="match status" value="1"/>
</dbReference>
<dbReference type="NCBIfam" id="TIGR00442">
    <property type="entry name" value="hisS"/>
    <property type="match status" value="1"/>
</dbReference>
<dbReference type="SUPFAM" id="SSF55681">
    <property type="entry name" value="Class II aaRS and biotin synthetases"/>
    <property type="match status" value="1"/>
</dbReference>
<dbReference type="HAMAP" id="MF_00127">
    <property type="entry name" value="His_tRNA_synth"/>
    <property type="match status" value="1"/>
</dbReference>
<dbReference type="InterPro" id="IPR004516">
    <property type="entry name" value="HisRS/HisZ"/>
</dbReference>
<dbReference type="InterPro" id="IPR006195">
    <property type="entry name" value="aa-tRNA-synth_II"/>
</dbReference>
<dbReference type="RefSeq" id="WP_013679275.1">
    <property type="nucleotide sequence ID" value="NC_015315.1"/>
</dbReference>
<dbReference type="STRING" id="999630.TUZN_0443"/>
<sequence>MPGLEDQLRRPVRGMRDITPEQFYALRRVEDSLSRIAEAFGYRRVETPAVEHFEVLARKAGREIVDEIYYFRDKAGRELGLRFDMTVPVARVLSYRLEEPKPVRWYYFTKVWRYDEPQHGRYREFYQFGVELVGSDSPRADAEVLALMAKSIEAVGVKDYVIRLSDRAAMDKVLASLGVEGSREEVLRILDKRGKVPDDEILDMLRRAGLGGGAAEALMALVSEQRPGSEAPDLFSKYDKSLGERYSRVVKALDAYGVLDRLVVDLSIVRGLDYYTGMVFEAYAGEYKLAVGGGGRYDNLIELYSGIRTPALGFAIGVERLMEAAGIAPAEYPLDYYIYPMTEDAFKVAAEVAEALRNKGASVAIDLGELTLREALEHAAKTGVRHFVIIGKKELEKGVVKIRDMRRRVELEVELGRIREGLQSLSAT</sequence>
<dbReference type="GO" id="GO:0005524">
    <property type="term" value="F:ATP binding"/>
    <property type="evidence" value="ECO:0007669"/>
    <property type="project" value="UniProtKB-UniRule"/>
</dbReference>
<dbReference type="InterPro" id="IPR004517">
    <property type="entry name" value="HisZ"/>
</dbReference>
<dbReference type="eggNOG" id="arCOG00404">
    <property type="taxonomic scope" value="Archaea"/>
</dbReference>
<dbReference type="GO" id="GO:0000105">
    <property type="term" value="P:L-histidine biosynthetic process"/>
    <property type="evidence" value="ECO:0007669"/>
    <property type="project" value="InterPro"/>
</dbReference>
<dbReference type="GO" id="GO:0004821">
    <property type="term" value="F:histidine-tRNA ligase activity"/>
    <property type="evidence" value="ECO:0007669"/>
    <property type="project" value="UniProtKB-UniRule"/>
</dbReference>
<keyword evidence="5 9" id="KW-0547">Nucleotide-binding</keyword>
<evidence type="ECO:0000256" key="3">
    <source>
        <dbReference type="ARBA" id="ARBA00022490"/>
    </source>
</evidence>
<feature type="binding site" evidence="10">
    <location>
        <position position="113"/>
    </location>
    <ligand>
        <name>L-histidine</name>
        <dbReference type="ChEBI" id="CHEBI:57595"/>
    </ligand>
</feature>
<dbReference type="KEGG" id="tuz:TUZN_0443"/>
<evidence type="ECO:0000256" key="6">
    <source>
        <dbReference type="ARBA" id="ARBA00022917"/>
    </source>
</evidence>
<dbReference type="SUPFAM" id="SSF52954">
    <property type="entry name" value="Class II aaRS ABD-related"/>
    <property type="match status" value="1"/>
</dbReference>
<evidence type="ECO:0000256" key="1">
    <source>
        <dbReference type="ARBA" id="ARBA00004496"/>
    </source>
</evidence>
<name>F2L380_THEU7</name>
<evidence type="ECO:0000256" key="2">
    <source>
        <dbReference type="ARBA" id="ARBA00008226"/>
    </source>
</evidence>
<dbReference type="InterPro" id="IPR004154">
    <property type="entry name" value="Anticodon-bd"/>
</dbReference>
<dbReference type="Gene3D" id="3.30.930.10">
    <property type="entry name" value="Bira Bifunctional Protein, Domain 2"/>
    <property type="match status" value="1"/>
</dbReference>
<dbReference type="EMBL" id="CP002590">
    <property type="protein sequence ID" value="AEA11939.1"/>
    <property type="molecule type" value="Genomic_DNA"/>
</dbReference>
<feature type="binding site" evidence="10">
    <location>
        <position position="127"/>
    </location>
    <ligand>
        <name>L-histidine</name>
        <dbReference type="ChEBI" id="CHEBI:57595"/>
    </ligand>
</feature>
<dbReference type="Pfam" id="PF13393">
    <property type="entry name" value="tRNA-synt_His"/>
    <property type="match status" value="1"/>
</dbReference>
<evidence type="ECO:0000256" key="10">
    <source>
        <dbReference type="PIRSR" id="PIRSR001549-1"/>
    </source>
</evidence>
<keyword evidence="3 9" id="KW-0963">Cytoplasm</keyword>
<keyword evidence="7 9" id="KW-0030">Aminoacyl-tRNA synthetase</keyword>
<dbReference type="PANTHER" id="PTHR43707">
    <property type="entry name" value="HISTIDYL-TRNA SYNTHETASE"/>
    <property type="match status" value="1"/>
</dbReference>
<dbReference type="Pfam" id="PF03129">
    <property type="entry name" value="HGTP_anticodon"/>
    <property type="match status" value="1"/>
</dbReference>
<evidence type="ECO:0000313" key="12">
    <source>
        <dbReference type="EMBL" id="AEA11939.1"/>
    </source>
</evidence>
<comment type="similarity">
    <text evidence="2 9">Belongs to the class-II aminoacyl-tRNA synthetase family.</text>
</comment>
<dbReference type="OrthoDB" id="8659at2157"/>
<evidence type="ECO:0000256" key="8">
    <source>
        <dbReference type="ARBA" id="ARBA00047639"/>
    </source>
</evidence>
<comment type="catalytic activity">
    <reaction evidence="8 9">
        <text>tRNA(His) + L-histidine + ATP = L-histidyl-tRNA(His) + AMP + diphosphate + H(+)</text>
        <dbReference type="Rhea" id="RHEA:17313"/>
        <dbReference type="Rhea" id="RHEA-COMP:9665"/>
        <dbReference type="Rhea" id="RHEA-COMP:9689"/>
        <dbReference type="ChEBI" id="CHEBI:15378"/>
        <dbReference type="ChEBI" id="CHEBI:30616"/>
        <dbReference type="ChEBI" id="CHEBI:33019"/>
        <dbReference type="ChEBI" id="CHEBI:57595"/>
        <dbReference type="ChEBI" id="CHEBI:78442"/>
        <dbReference type="ChEBI" id="CHEBI:78527"/>
        <dbReference type="ChEBI" id="CHEBI:456215"/>
        <dbReference type="EC" id="6.1.1.21"/>
    </reaction>
</comment>
<keyword evidence="6 9" id="KW-0648">Protein biosynthesis</keyword>
<feature type="binding site" evidence="10">
    <location>
        <begin position="274"/>
        <end position="275"/>
    </location>
    <ligand>
        <name>L-histidine</name>
        <dbReference type="ChEBI" id="CHEBI:57595"/>
    </ligand>
</feature>
<protein>
    <recommendedName>
        <fullName evidence="9">Histidine--tRNA ligase</fullName>
        <ecNumber evidence="9">6.1.1.21</ecNumber>
    </recommendedName>
    <alternativeName>
        <fullName evidence="9">Histidyl-tRNA synthetase</fullName>
        <shortName evidence="9">HisRS</shortName>
    </alternativeName>
</protein>
<evidence type="ECO:0000259" key="11">
    <source>
        <dbReference type="PROSITE" id="PS50862"/>
    </source>
</evidence>
<feature type="binding site" evidence="10">
    <location>
        <position position="131"/>
    </location>
    <ligand>
        <name>L-histidine</name>
        <dbReference type="ChEBI" id="CHEBI:57595"/>
    </ligand>
</feature>
<feature type="domain" description="Aminoacyl-transfer RNA synthetases class-II family profile" evidence="11">
    <location>
        <begin position="13"/>
        <end position="333"/>
    </location>
</feature>
<comment type="subcellular location">
    <subcellularLocation>
        <location evidence="1 9">Cytoplasm</location>
    </subcellularLocation>
</comment>
<dbReference type="GO" id="GO:0006427">
    <property type="term" value="P:histidyl-tRNA aminoacylation"/>
    <property type="evidence" value="ECO:0007669"/>
    <property type="project" value="UniProtKB-UniRule"/>
</dbReference>
<dbReference type="InterPro" id="IPR041715">
    <property type="entry name" value="HisRS-like_core"/>
</dbReference>
<accession>F2L380</accession>
<dbReference type="HOGENOM" id="CLU_025113_3_0_2"/>
<evidence type="ECO:0000313" key="13">
    <source>
        <dbReference type="Proteomes" id="UP000008138"/>
    </source>
</evidence>
<dbReference type="CDD" id="cd00773">
    <property type="entry name" value="HisRS-like_core"/>
    <property type="match status" value="1"/>
</dbReference>
<feature type="binding site" evidence="10">
    <location>
        <position position="270"/>
    </location>
    <ligand>
        <name>L-histidine</name>
        <dbReference type="ChEBI" id="CHEBI:57595"/>
    </ligand>
</feature>
<dbReference type="InterPro" id="IPR036621">
    <property type="entry name" value="Anticodon-bd_dom_sf"/>
</dbReference>
<feature type="binding site" evidence="10">
    <location>
        <begin position="84"/>
        <end position="86"/>
    </location>
    <ligand>
        <name>L-histidine</name>
        <dbReference type="ChEBI" id="CHEBI:57595"/>
    </ligand>
</feature>